<name>A0A915CYZ5_9BILA</name>
<evidence type="ECO:0000256" key="9">
    <source>
        <dbReference type="RuleBase" id="RU000688"/>
    </source>
</evidence>
<keyword evidence="8 9" id="KW-0807">Transducer</keyword>
<dbReference type="Proteomes" id="UP000887574">
    <property type="component" value="Unplaced"/>
</dbReference>
<keyword evidence="2" id="KW-1003">Cell membrane</keyword>
<dbReference type="AlphaFoldDB" id="A0A915CYZ5"/>
<feature type="transmembrane region" description="Helical" evidence="10">
    <location>
        <begin position="127"/>
        <end position="145"/>
    </location>
</feature>
<evidence type="ECO:0000256" key="6">
    <source>
        <dbReference type="ARBA" id="ARBA00023136"/>
    </source>
</evidence>
<dbReference type="PANTHER" id="PTHR46925:SF2">
    <property type="entry name" value="G-PROTEIN COUPLED RECEPTOR TKR-1-RELATED"/>
    <property type="match status" value="1"/>
</dbReference>
<keyword evidence="7 9" id="KW-0675">Receptor</keyword>
<evidence type="ECO:0000259" key="11">
    <source>
        <dbReference type="PROSITE" id="PS50262"/>
    </source>
</evidence>
<dbReference type="Pfam" id="PF00001">
    <property type="entry name" value="7tm_1"/>
    <property type="match status" value="1"/>
</dbReference>
<evidence type="ECO:0000313" key="12">
    <source>
        <dbReference type="Proteomes" id="UP000887574"/>
    </source>
</evidence>
<proteinExistence type="inferred from homology"/>
<evidence type="ECO:0000256" key="4">
    <source>
        <dbReference type="ARBA" id="ARBA00022989"/>
    </source>
</evidence>
<dbReference type="PRINTS" id="PR00237">
    <property type="entry name" value="GPCRRHODOPSN"/>
</dbReference>
<comment type="subcellular location">
    <subcellularLocation>
        <location evidence="1">Cell membrane</location>
        <topology evidence="1">Multi-pass membrane protein</topology>
    </subcellularLocation>
</comment>
<dbReference type="Gene3D" id="1.20.1070.10">
    <property type="entry name" value="Rhodopsin 7-helix transmembrane proteins"/>
    <property type="match status" value="1"/>
</dbReference>
<dbReference type="GO" id="GO:0004995">
    <property type="term" value="F:tachykinin receptor activity"/>
    <property type="evidence" value="ECO:0007669"/>
    <property type="project" value="InterPro"/>
</dbReference>
<dbReference type="InterPro" id="IPR000276">
    <property type="entry name" value="GPCR_Rhodpsn"/>
</dbReference>
<dbReference type="GO" id="GO:0005886">
    <property type="term" value="C:plasma membrane"/>
    <property type="evidence" value="ECO:0007669"/>
    <property type="project" value="UniProtKB-SubCell"/>
</dbReference>
<sequence>MWSMSECRSATWVEDKLNLDRCDCDSLSRANSGIFHCMKFPFEHPLHIQLFYIAMFSLLILLSCAGNLAVVWIVLRHERMRTVTNYYLLNLAISDLSITILNTGFSGTYNLYYYWAFSKAHCAFNNLMGITPICASVFTMIVMSIDRYLAIVYP</sequence>
<evidence type="ECO:0000256" key="10">
    <source>
        <dbReference type="SAM" id="Phobius"/>
    </source>
</evidence>
<feature type="transmembrane region" description="Helical" evidence="10">
    <location>
        <begin position="50"/>
        <end position="75"/>
    </location>
</feature>
<feature type="transmembrane region" description="Helical" evidence="10">
    <location>
        <begin position="87"/>
        <end position="115"/>
    </location>
</feature>
<keyword evidence="12" id="KW-1185">Reference proteome</keyword>
<comment type="similarity">
    <text evidence="9">Belongs to the G-protein coupled receptor 1 family.</text>
</comment>
<organism evidence="12 13">
    <name type="scientific">Ditylenchus dipsaci</name>
    <dbReference type="NCBI Taxonomy" id="166011"/>
    <lineage>
        <taxon>Eukaryota</taxon>
        <taxon>Metazoa</taxon>
        <taxon>Ecdysozoa</taxon>
        <taxon>Nematoda</taxon>
        <taxon>Chromadorea</taxon>
        <taxon>Rhabditida</taxon>
        <taxon>Tylenchina</taxon>
        <taxon>Tylenchomorpha</taxon>
        <taxon>Sphaerularioidea</taxon>
        <taxon>Anguinidae</taxon>
        <taxon>Anguininae</taxon>
        <taxon>Ditylenchus</taxon>
    </lineage>
</organism>
<keyword evidence="6 10" id="KW-0472">Membrane</keyword>
<evidence type="ECO:0000256" key="1">
    <source>
        <dbReference type="ARBA" id="ARBA00004651"/>
    </source>
</evidence>
<keyword evidence="5 9" id="KW-0297">G-protein coupled receptor</keyword>
<dbReference type="InterPro" id="IPR001681">
    <property type="entry name" value="Neurokn_rcpt"/>
</dbReference>
<evidence type="ECO:0000256" key="8">
    <source>
        <dbReference type="ARBA" id="ARBA00023224"/>
    </source>
</evidence>
<feature type="domain" description="G-protein coupled receptors family 1 profile" evidence="11">
    <location>
        <begin position="66"/>
        <end position="154"/>
    </location>
</feature>
<accession>A0A915CYZ5</accession>
<dbReference type="PROSITE" id="PS50262">
    <property type="entry name" value="G_PROTEIN_RECEP_F1_2"/>
    <property type="match status" value="1"/>
</dbReference>
<evidence type="ECO:0000313" key="13">
    <source>
        <dbReference type="WBParaSite" id="jg14069"/>
    </source>
</evidence>
<dbReference type="InterPro" id="IPR017452">
    <property type="entry name" value="GPCR_Rhodpsn_7TM"/>
</dbReference>
<evidence type="ECO:0000256" key="7">
    <source>
        <dbReference type="ARBA" id="ARBA00023170"/>
    </source>
</evidence>
<dbReference type="PROSITE" id="PS00237">
    <property type="entry name" value="G_PROTEIN_RECEP_F1_1"/>
    <property type="match status" value="1"/>
</dbReference>
<evidence type="ECO:0000256" key="5">
    <source>
        <dbReference type="ARBA" id="ARBA00023040"/>
    </source>
</evidence>
<reference evidence="13" key="1">
    <citation type="submission" date="2022-11" db="UniProtKB">
        <authorList>
            <consortium name="WormBaseParasite"/>
        </authorList>
    </citation>
    <scope>IDENTIFICATION</scope>
</reference>
<dbReference type="PANTHER" id="PTHR46925">
    <property type="entry name" value="G-PROTEIN COUPLED RECEPTOR TKR-1-RELATED"/>
    <property type="match status" value="1"/>
</dbReference>
<protein>
    <submittedName>
        <fullName evidence="13">G-protein coupled receptors family 1 profile domain-containing protein</fullName>
    </submittedName>
</protein>
<dbReference type="SUPFAM" id="SSF81321">
    <property type="entry name" value="Family A G protein-coupled receptor-like"/>
    <property type="match status" value="1"/>
</dbReference>
<dbReference type="WBParaSite" id="jg14069">
    <property type="protein sequence ID" value="jg14069"/>
    <property type="gene ID" value="jg14069"/>
</dbReference>
<keyword evidence="3 9" id="KW-0812">Transmembrane</keyword>
<evidence type="ECO:0000256" key="2">
    <source>
        <dbReference type="ARBA" id="ARBA00022475"/>
    </source>
</evidence>
<evidence type="ECO:0000256" key="3">
    <source>
        <dbReference type="ARBA" id="ARBA00022692"/>
    </source>
</evidence>
<keyword evidence="4 10" id="KW-1133">Transmembrane helix</keyword>